<evidence type="ECO:0000313" key="3">
    <source>
        <dbReference type="Proteomes" id="UP000095200"/>
    </source>
</evidence>
<keyword evidence="1" id="KW-0175">Coiled coil</keyword>
<reference evidence="3" key="1">
    <citation type="submission" date="2016-06" db="EMBL/GenBank/DDBJ databases">
        <title>Draft genome sequence of Desulfoplanes formicivorans strain Pf12B.</title>
        <authorList>
            <person name="Watanabe M."/>
            <person name="Kojima H."/>
            <person name="Fukui M."/>
        </authorList>
    </citation>
    <scope>NUCLEOTIDE SEQUENCE [LARGE SCALE GENOMIC DNA]</scope>
    <source>
        <strain evidence="3">Pf12B</strain>
    </source>
</reference>
<evidence type="ECO:0000256" key="1">
    <source>
        <dbReference type="SAM" id="Coils"/>
    </source>
</evidence>
<evidence type="ECO:0008006" key="4">
    <source>
        <dbReference type="Google" id="ProtNLM"/>
    </source>
</evidence>
<name>A0A194AHZ1_9BACT</name>
<protein>
    <recommendedName>
        <fullName evidence="4">Cell division protein ZapA</fullName>
    </recommendedName>
</protein>
<feature type="coiled-coil region" evidence="1">
    <location>
        <begin position="62"/>
        <end position="89"/>
    </location>
</feature>
<gene>
    <name evidence="2" type="ORF">DPF_1407</name>
</gene>
<dbReference type="OrthoDB" id="5460484at2"/>
<comment type="caution">
    <text evidence="2">The sequence shown here is derived from an EMBL/GenBank/DDBJ whole genome shotgun (WGS) entry which is preliminary data.</text>
</comment>
<dbReference type="EMBL" id="BDFE01000015">
    <property type="protein sequence ID" value="GAU08691.1"/>
    <property type="molecule type" value="Genomic_DNA"/>
</dbReference>
<dbReference type="Proteomes" id="UP000095200">
    <property type="component" value="Unassembled WGS sequence"/>
</dbReference>
<dbReference type="STRING" id="1592317.DPF_1407"/>
<keyword evidence="3" id="KW-1185">Reference proteome</keyword>
<dbReference type="SUPFAM" id="SSF102829">
    <property type="entry name" value="Cell division protein ZapA-like"/>
    <property type="match status" value="1"/>
</dbReference>
<dbReference type="InterPro" id="IPR007838">
    <property type="entry name" value="Cell_div_ZapA-like"/>
</dbReference>
<organism evidence="2 3">
    <name type="scientific">Desulfoplanes formicivorans</name>
    <dbReference type="NCBI Taxonomy" id="1592317"/>
    <lineage>
        <taxon>Bacteria</taxon>
        <taxon>Pseudomonadati</taxon>
        <taxon>Thermodesulfobacteriota</taxon>
        <taxon>Desulfovibrionia</taxon>
        <taxon>Desulfovibrionales</taxon>
        <taxon>Desulfoplanaceae</taxon>
        <taxon>Desulfoplanes</taxon>
    </lineage>
</organism>
<dbReference type="InterPro" id="IPR036192">
    <property type="entry name" value="Cell_div_ZapA-like_sf"/>
</dbReference>
<proteinExistence type="predicted"/>
<sequence length="91" mass="10470">MAGYRISLLGLDTSFKTDASPERVDKARLLLEERFQPLLEMGRNLSKEKLLVVLALSLADDFLQCTDRLQELEQKLEQLLHKIDSINQKDL</sequence>
<dbReference type="RefSeq" id="WP_069858421.1">
    <property type="nucleotide sequence ID" value="NZ_BDFE01000015.1"/>
</dbReference>
<dbReference type="AlphaFoldDB" id="A0A194AHZ1"/>
<dbReference type="Pfam" id="PF05164">
    <property type="entry name" value="ZapA"/>
    <property type="match status" value="1"/>
</dbReference>
<accession>A0A194AHZ1</accession>
<evidence type="ECO:0000313" key="2">
    <source>
        <dbReference type="EMBL" id="GAU08691.1"/>
    </source>
</evidence>